<dbReference type="InterPro" id="IPR036291">
    <property type="entry name" value="NAD(P)-bd_dom_sf"/>
</dbReference>
<organism evidence="4 5">
    <name type="scientific">Curvularia kusanoi</name>
    <name type="common">Cochliobolus kusanoi</name>
    <dbReference type="NCBI Taxonomy" id="90978"/>
    <lineage>
        <taxon>Eukaryota</taxon>
        <taxon>Fungi</taxon>
        <taxon>Dikarya</taxon>
        <taxon>Ascomycota</taxon>
        <taxon>Pezizomycotina</taxon>
        <taxon>Dothideomycetes</taxon>
        <taxon>Pleosporomycetidae</taxon>
        <taxon>Pleosporales</taxon>
        <taxon>Pleosporineae</taxon>
        <taxon>Pleosporaceae</taxon>
        <taxon>Curvularia</taxon>
    </lineage>
</organism>
<accession>A0A9P4TJY0</accession>
<keyword evidence="1" id="KW-0560">Oxidoreductase</keyword>
<dbReference type="Gene3D" id="3.40.50.720">
    <property type="entry name" value="NAD(P)-binding Rossmann-like Domain"/>
    <property type="match status" value="1"/>
</dbReference>
<dbReference type="Proteomes" id="UP000801428">
    <property type="component" value="Unassembled WGS sequence"/>
</dbReference>
<evidence type="ECO:0000313" key="5">
    <source>
        <dbReference type="Proteomes" id="UP000801428"/>
    </source>
</evidence>
<dbReference type="SUPFAM" id="SSF51735">
    <property type="entry name" value="NAD(P)-binding Rossmann-fold domains"/>
    <property type="match status" value="1"/>
</dbReference>
<dbReference type="AlphaFoldDB" id="A0A9P4TJY0"/>
<evidence type="ECO:0000259" key="3">
    <source>
        <dbReference type="Pfam" id="PF01370"/>
    </source>
</evidence>
<reference evidence="4" key="1">
    <citation type="submission" date="2019-04" db="EMBL/GenBank/DDBJ databases">
        <title>Sequencing of skin fungus with MAO and IRED activity.</title>
        <authorList>
            <person name="Marsaioli A.J."/>
            <person name="Bonatto J.M.C."/>
            <person name="Reis Junior O."/>
        </authorList>
    </citation>
    <scope>NUCLEOTIDE SEQUENCE</scope>
    <source>
        <strain evidence="4">30M1</strain>
    </source>
</reference>
<name>A0A9P4TJY0_CURKU</name>
<evidence type="ECO:0000256" key="2">
    <source>
        <dbReference type="ARBA" id="ARBA00023445"/>
    </source>
</evidence>
<evidence type="ECO:0000256" key="1">
    <source>
        <dbReference type="ARBA" id="ARBA00023002"/>
    </source>
</evidence>
<protein>
    <recommendedName>
        <fullName evidence="3">NAD-dependent epimerase/dehydratase domain-containing protein</fullName>
    </recommendedName>
</protein>
<dbReference type="InterPro" id="IPR001509">
    <property type="entry name" value="Epimerase_deHydtase"/>
</dbReference>
<comment type="similarity">
    <text evidence="2">Belongs to the NAD(P)-dependent epimerase/dehydratase family. Dihydroflavonol-4-reductase subfamily.</text>
</comment>
<dbReference type="EMBL" id="SWKU01000006">
    <property type="protein sequence ID" value="KAF3006018.1"/>
    <property type="molecule type" value="Genomic_DNA"/>
</dbReference>
<keyword evidence="5" id="KW-1185">Reference proteome</keyword>
<dbReference type="InterPro" id="IPR050425">
    <property type="entry name" value="NAD(P)_dehydrat-like"/>
</dbReference>
<proteinExistence type="inferred from homology"/>
<evidence type="ECO:0000313" key="4">
    <source>
        <dbReference type="EMBL" id="KAF3006018.1"/>
    </source>
</evidence>
<comment type="caution">
    <text evidence="4">The sequence shown here is derived from an EMBL/GenBank/DDBJ whole genome shotgun (WGS) entry which is preliminary data.</text>
</comment>
<dbReference type="OrthoDB" id="2735536at2759"/>
<dbReference type="Pfam" id="PF01370">
    <property type="entry name" value="Epimerase"/>
    <property type="match status" value="1"/>
</dbReference>
<dbReference type="PANTHER" id="PTHR10366">
    <property type="entry name" value="NAD DEPENDENT EPIMERASE/DEHYDRATASE"/>
    <property type="match status" value="1"/>
</dbReference>
<feature type="domain" description="NAD-dependent epimerase/dehydratase" evidence="3">
    <location>
        <begin position="6"/>
        <end position="126"/>
    </location>
</feature>
<dbReference type="PANTHER" id="PTHR10366:SF812">
    <property type="entry name" value="VPS9 DOMAIN-CONTAINING PROTEIN"/>
    <property type="match status" value="1"/>
</dbReference>
<gene>
    <name evidence="4" type="ORF">E8E13_010618</name>
</gene>
<sequence>MSQSLIFITGATGFIGSHVALQALEAGYKLRVSVRKEAQIDTLRSIFSSYADQIDFVVIPDLSKPGAFASALQDVAHVFHVASPMPGKGDDFEQGYLQPAVKGTTTLLDTAQGFSTIKRVVIVSSVLSLMPMGAVGATEPIIAKGKCPFPLRKPPINTPKEGLNPSLPVDPKMSFPDDPQTAAGLKYHASKILAHRATLEWAATHKPSFNIISLHPSFVFGRSLTQTSAGALDGSNGLLWAGLTGPRAGVPMVAVDVRDVAAAHIKALTVAVDSKDKVTEFILSASEREGWTWGGVAQFAKEKYAAVGVQVEAPYPPQHRLETTRAETLLGIKWRAMQDTVSAFLEQQLELQVKL</sequence>
<dbReference type="GO" id="GO:0016616">
    <property type="term" value="F:oxidoreductase activity, acting on the CH-OH group of donors, NAD or NADP as acceptor"/>
    <property type="evidence" value="ECO:0007669"/>
    <property type="project" value="TreeGrafter"/>
</dbReference>